<dbReference type="InParanoid" id="A0A482XA29"/>
<dbReference type="Pfam" id="PF03165">
    <property type="entry name" value="MH1"/>
    <property type="match status" value="1"/>
</dbReference>
<dbReference type="PANTHER" id="PTHR13703:SF45">
    <property type="entry name" value="MOTHERS AGAINST DECAPENTAPLEGIC HOMOLOG"/>
    <property type="match status" value="1"/>
</dbReference>
<feature type="compositionally biased region" description="Low complexity" evidence="8">
    <location>
        <begin position="69"/>
        <end position="87"/>
    </location>
</feature>
<sequence length="669" mass="70271">MMVGLSGAGHLFNNSASQSEGLPGSGHIFNTATSQPAVSSTVVQTTQQQVGGGGSSGQVSPPHQNGFTSVGSGPSSVSSVSQAQSPPVSGPAPSQPDINQQASSSQASWPESNNLNHTQRMQPSHHNSYCLPASGHIFNTATSQPEVREMSGMSTGAPTSADACLSIVHSLMCHRQGEQVAGRKGFPHVIYARIWRWPDLHKNELKHVKYCQFAFDLKCDSVCVNPYHYERVVSPGIDLSGLSLQCPSRMVKDEYSAGAGVGGGSSSSSTMDVEPEAGTIQHHPPPPPHYSISPLSVSSTVVQTTQQQVGGGGSSGQVSPPHQNGFTSVGSGPSSVSSVSQAQSPPVSGPAPSQPDINQQASSSQASWPESNNLTHTQRMQPSHHNAYLSSTVVQTTQAGGWGWGSSGQVSPPHQNGFTSSVGPGPVRSAPSARLSRLPSPAGSVQPDINQQTTQFSQATWTGSNTLTYTQRMQPPHQMPTVGETFKVSSSCPNVTIDGYVDPSGGNRFCLGALSNVHRTEQSEKARSAAGLAGEGDVWLRCLSDHSVFSQSYYLDREAGRAPGDAVHKISVPTSRCSTCASATGRCSSRRPQHRRPLRHRRLPSPDKSRGPTRSAASLRPSASVPPPASASRPAPPVHSPAQLCQGMGTDYPPSPLRRTPCWIEGTPP</sequence>
<keyword evidence="2" id="KW-0479">Metal-binding</keyword>
<feature type="compositionally biased region" description="Low complexity" evidence="8">
    <location>
        <begin position="296"/>
        <end position="308"/>
    </location>
</feature>
<feature type="compositionally biased region" description="Low complexity" evidence="8">
    <location>
        <begin position="614"/>
        <end position="623"/>
    </location>
</feature>
<evidence type="ECO:0000256" key="5">
    <source>
        <dbReference type="ARBA" id="ARBA00023163"/>
    </source>
</evidence>
<dbReference type="SUPFAM" id="SSF49879">
    <property type="entry name" value="SMAD/FHA domain"/>
    <property type="match status" value="1"/>
</dbReference>
<dbReference type="GO" id="GO:0071144">
    <property type="term" value="C:heteromeric SMAD protein complex"/>
    <property type="evidence" value="ECO:0007669"/>
    <property type="project" value="TreeGrafter"/>
</dbReference>
<dbReference type="PROSITE" id="PS51076">
    <property type="entry name" value="MH2"/>
    <property type="match status" value="1"/>
</dbReference>
<dbReference type="SMART" id="SM00523">
    <property type="entry name" value="DWA"/>
    <property type="match status" value="1"/>
</dbReference>
<comment type="subcellular location">
    <subcellularLocation>
        <location evidence="7">Cytoplasm</location>
    </subcellularLocation>
    <subcellularLocation>
        <location evidence="7">Nucleus</location>
    </subcellularLocation>
</comment>
<feature type="compositionally biased region" description="Polar residues" evidence="8">
    <location>
        <begin position="409"/>
        <end position="422"/>
    </location>
</feature>
<evidence type="ECO:0000256" key="6">
    <source>
        <dbReference type="ARBA" id="ARBA00023242"/>
    </source>
</evidence>
<organism evidence="11 12">
    <name type="scientific">Laodelphax striatellus</name>
    <name type="common">Small brown planthopper</name>
    <name type="synonym">Delphax striatella</name>
    <dbReference type="NCBI Taxonomy" id="195883"/>
    <lineage>
        <taxon>Eukaryota</taxon>
        <taxon>Metazoa</taxon>
        <taxon>Ecdysozoa</taxon>
        <taxon>Arthropoda</taxon>
        <taxon>Hexapoda</taxon>
        <taxon>Insecta</taxon>
        <taxon>Pterygota</taxon>
        <taxon>Neoptera</taxon>
        <taxon>Paraneoptera</taxon>
        <taxon>Hemiptera</taxon>
        <taxon>Auchenorrhyncha</taxon>
        <taxon>Fulgoroidea</taxon>
        <taxon>Delphacidae</taxon>
        <taxon>Criomorphinae</taxon>
        <taxon>Laodelphax</taxon>
    </lineage>
</organism>
<reference evidence="11 12" key="1">
    <citation type="journal article" date="2017" name="Gigascience">
        <title>Genome sequence of the small brown planthopper, Laodelphax striatellus.</title>
        <authorList>
            <person name="Zhu J."/>
            <person name="Jiang F."/>
            <person name="Wang X."/>
            <person name="Yang P."/>
            <person name="Bao Y."/>
            <person name="Zhao W."/>
            <person name="Wang W."/>
            <person name="Lu H."/>
            <person name="Wang Q."/>
            <person name="Cui N."/>
            <person name="Li J."/>
            <person name="Chen X."/>
            <person name="Luo L."/>
            <person name="Yu J."/>
            <person name="Kang L."/>
            <person name="Cui F."/>
        </authorList>
    </citation>
    <scope>NUCLEOTIDE SEQUENCE [LARGE SCALE GENOMIC DNA]</scope>
    <source>
        <strain evidence="11">Lst14</strain>
    </source>
</reference>
<keyword evidence="6 7" id="KW-0539">Nucleus</keyword>
<dbReference type="InterPro" id="IPR008984">
    <property type="entry name" value="SMAD_FHA_dom_sf"/>
</dbReference>
<dbReference type="InterPro" id="IPR013790">
    <property type="entry name" value="Dwarfin"/>
</dbReference>
<evidence type="ECO:0000313" key="12">
    <source>
        <dbReference type="Proteomes" id="UP000291343"/>
    </source>
</evidence>
<dbReference type="SMART" id="SM00524">
    <property type="entry name" value="DWB"/>
    <property type="match status" value="1"/>
</dbReference>
<feature type="compositionally biased region" description="Polar residues" evidence="8">
    <location>
        <begin position="97"/>
        <end position="126"/>
    </location>
</feature>
<comment type="caution">
    <text evidence="11">The sequence shown here is derived from an EMBL/GenBank/DDBJ whole genome shotgun (WGS) entry which is preliminary data.</text>
</comment>
<feature type="region of interest" description="Disordered" evidence="8">
    <location>
        <begin position="400"/>
        <end position="448"/>
    </location>
</feature>
<dbReference type="GO" id="GO:0000978">
    <property type="term" value="F:RNA polymerase II cis-regulatory region sequence-specific DNA binding"/>
    <property type="evidence" value="ECO:0007669"/>
    <property type="project" value="TreeGrafter"/>
</dbReference>
<evidence type="ECO:0000313" key="11">
    <source>
        <dbReference type="EMBL" id="RZF42522.1"/>
    </source>
</evidence>
<feature type="region of interest" description="Disordered" evidence="8">
    <location>
        <begin position="39"/>
        <end position="126"/>
    </location>
</feature>
<dbReference type="InterPro" id="IPR017855">
    <property type="entry name" value="SMAD-like_dom_sf"/>
</dbReference>
<evidence type="ECO:0000259" key="10">
    <source>
        <dbReference type="PROSITE" id="PS51076"/>
    </source>
</evidence>
<feature type="compositionally biased region" description="Polar residues" evidence="8">
    <location>
        <begin position="578"/>
        <end position="587"/>
    </location>
</feature>
<evidence type="ECO:0000256" key="8">
    <source>
        <dbReference type="SAM" id="MobiDB-lite"/>
    </source>
</evidence>
<dbReference type="GO" id="GO:0005737">
    <property type="term" value="C:cytoplasm"/>
    <property type="evidence" value="ECO:0007669"/>
    <property type="project" value="UniProtKB-SubCell"/>
</dbReference>
<evidence type="ECO:0000256" key="2">
    <source>
        <dbReference type="ARBA" id="ARBA00022723"/>
    </source>
</evidence>
<evidence type="ECO:0000256" key="7">
    <source>
        <dbReference type="RuleBase" id="RU361195"/>
    </source>
</evidence>
<dbReference type="Pfam" id="PF03166">
    <property type="entry name" value="MH2"/>
    <property type="match status" value="1"/>
</dbReference>
<dbReference type="InterPro" id="IPR013019">
    <property type="entry name" value="MAD_homology_MH1"/>
</dbReference>
<keyword evidence="7" id="KW-0963">Cytoplasm</keyword>
<dbReference type="GO" id="GO:0009653">
    <property type="term" value="P:anatomical structure morphogenesis"/>
    <property type="evidence" value="ECO:0007669"/>
    <property type="project" value="TreeGrafter"/>
</dbReference>
<proteinExistence type="inferred from homology"/>
<feature type="compositionally biased region" description="Low complexity" evidence="8">
    <location>
        <begin position="328"/>
        <end position="346"/>
    </location>
</feature>
<dbReference type="PANTHER" id="PTHR13703">
    <property type="entry name" value="SMAD"/>
    <property type="match status" value="1"/>
</dbReference>
<dbReference type="Gene3D" id="3.90.520.10">
    <property type="entry name" value="SMAD MH1 domain"/>
    <property type="match status" value="1"/>
</dbReference>
<dbReference type="InterPro" id="IPR036578">
    <property type="entry name" value="SMAD_MH1_sf"/>
</dbReference>
<comment type="similarity">
    <text evidence="1 7">Belongs to the dwarfin/SMAD family.</text>
</comment>
<dbReference type="PROSITE" id="PS51075">
    <property type="entry name" value="MH1"/>
    <property type="match status" value="1"/>
</dbReference>
<dbReference type="AlphaFoldDB" id="A0A482XA29"/>
<keyword evidence="4 7" id="KW-0805">Transcription regulation</keyword>
<feature type="region of interest" description="Disordered" evidence="8">
    <location>
        <begin position="257"/>
        <end position="382"/>
    </location>
</feature>
<accession>A0A482XA29</accession>
<dbReference type="GO" id="GO:0050793">
    <property type="term" value="P:regulation of developmental process"/>
    <property type="evidence" value="ECO:0007669"/>
    <property type="project" value="UniProtKB-ARBA"/>
</dbReference>
<gene>
    <name evidence="11" type="ORF">LSTR_LSTR004441</name>
</gene>
<evidence type="ECO:0000256" key="1">
    <source>
        <dbReference type="ARBA" id="ARBA00005545"/>
    </source>
</evidence>
<dbReference type="GO" id="GO:0051239">
    <property type="term" value="P:regulation of multicellular organismal process"/>
    <property type="evidence" value="ECO:0007669"/>
    <property type="project" value="UniProtKB-ARBA"/>
</dbReference>
<dbReference type="STRING" id="195883.A0A482XA29"/>
<dbReference type="GO" id="GO:0009791">
    <property type="term" value="P:post-embryonic development"/>
    <property type="evidence" value="ECO:0007669"/>
    <property type="project" value="UniProtKB-ARBA"/>
</dbReference>
<dbReference type="GO" id="GO:0030154">
    <property type="term" value="P:cell differentiation"/>
    <property type="evidence" value="ECO:0007669"/>
    <property type="project" value="TreeGrafter"/>
</dbReference>
<dbReference type="GO" id="GO:0070411">
    <property type="term" value="F:I-SMAD binding"/>
    <property type="evidence" value="ECO:0007669"/>
    <property type="project" value="TreeGrafter"/>
</dbReference>
<evidence type="ECO:0000259" key="9">
    <source>
        <dbReference type="PROSITE" id="PS51075"/>
    </source>
</evidence>
<dbReference type="EMBL" id="QKKF02014912">
    <property type="protein sequence ID" value="RZF42522.1"/>
    <property type="molecule type" value="Genomic_DNA"/>
</dbReference>
<dbReference type="GO" id="GO:0060395">
    <property type="term" value="P:SMAD protein signal transduction"/>
    <property type="evidence" value="ECO:0007669"/>
    <property type="project" value="TreeGrafter"/>
</dbReference>
<feature type="domain" description="MH1" evidence="9">
    <location>
        <begin position="110"/>
        <end position="238"/>
    </location>
</feature>
<evidence type="ECO:0000256" key="3">
    <source>
        <dbReference type="ARBA" id="ARBA00022833"/>
    </source>
</evidence>
<dbReference type="GO" id="GO:0046872">
    <property type="term" value="F:metal ion binding"/>
    <property type="evidence" value="ECO:0007669"/>
    <property type="project" value="UniProtKB-KW"/>
</dbReference>
<keyword evidence="12" id="KW-1185">Reference proteome</keyword>
<feature type="compositionally biased region" description="Basic residues" evidence="8">
    <location>
        <begin position="588"/>
        <end position="603"/>
    </location>
</feature>
<name>A0A482XA29_LAOST</name>
<dbReference type="Gene3D" id="2.60.200.10">
    <property type="match status" value="1"/>
</dbReference>
<protein>
    <recommendedName>
        <fullName evidence="7">Mothers against decapentaplegic homolog</fullName>
        <shortName evidence="7">MAD homolog</shortName>
        <shortName evidence="7">Mothers against DPP homolog</shortName>
    </recommendedName>
    <alternativeName>
        <fullName evidence="7">SMAD family member</fullName>
    </alternativeName>
</protein>
<dbReference type="SUPFAM" id="SSF56366">
    <property type="entry name" value="SMAD MH1 domain"/>
    <property type="match status" value="1"/>
</dbReference>
<feature type="compositionally biased region" description="Pro residues" evidence="8">
    <location>
        <begin position="624"/>
        <end position="639"/>
    </location>
</feature>
<dbReference type="InterPro" id="IPR001132">
    <property type="entry name" value="SMAD_dom_Dwarfin-type"/>
</dbReference>
<evidence type="ECO:0000256" key="4">
    <source>
        <dbReference type="ARBA" id="ARBA00023015"/>
    </source>
</evidence>
<feature type="region of interest" description="Disordered" evidence="8">
    <location>
        <begin position="578"/>
        <end position="669"/>
    </location>
</feature>
<dbReference type="OrthoDB" id="5875866at2759"/>
<dbReference type="GO" id="GO:0030509">
    <property type="term" value="P:BMP signaling pathway"/>
    <property type="evidence" value="ECO:0007669"/>
    <property type="project" value="TreeGrafter"/>
</dbReference>
<feature type="compositionally biased region" description="Low complexity" evidence="8">
    <location>
        <begin position="39"/>
        <end position="49"/>
    </location>
</feature>
<dbReference type="SMR" id="A0A482XA29"/>
<feature type="compositionally biased region" description="Polar residues" evidence="8">
    <location>
        <begin position="356"/>
        <end position="382"/>
    </location>
</feature>
<keyword evidence="3" id="KW-0862">Zinc</keyword>
<dbReference type="GO" id="GO:0000981">
    <property type="term" value="F:DNA-binding transcription factor activity, RNA polymerase II-specific"/>
    <property type="evidence" value="ECO:0007669"/>
    <property type="project" value="TreeGrafter"/>
</dbReference>
<dbReference type="InterPro" id="IPR003619">
    <property type="entry name" value="MAD_homology1_Dwarfin-type"/>
</dbReference>
<feature type="domain" description="MH2" evidence="10">
    <location>
        <begin position="470"/>
        <end position="669"/>
    </location>
</feature>
<keyword evidence="5 7" id="KW-0804">Transcription</keyword>
<dbReference type="Proteomes" id="UP000291343">
    <property type="component" value="Unassembled WGS sequence"/>
</dbReference>